<dbReference type="AlphaFoldDB" id="A0AAD8Y4B6"/>
<organism evidence="1 2">
    <name type="scientific">Skeletonema marinoi</name>
    <dbReference type="NCBI Taxonomy" id="267567"/>
    <lineage>
        <taxon>Eukaryota</taxon>
        <taxon>Sar</taxon>
        <taxon>Stramenopiles</taxon>
        <taxon>Ochrophyta</taxon>
        <taxon>Bacillariophyta</taxon>
        <taxon>Coscinodiscophyceae</taxon>
        <taxon>Thalassiosirophycidae</taxon>
        <taxon>Thalassiosirales</taxon>
        <taxon>Skeletonemataceae</taxon>
        <taxon>Skeletonema</taxon>
        <taxon>Skeletonema marinoi-dohrnii complex</taxon>
    </lineage>
</organism>
<dbReference type="EMBL" id="JATAAI010000018">
    <property type="protein sequence ID" value="KAK1739374.1"/>
    <property type="molecule type" value="Genomic_DNA"/>
</dbReference>
<evidence type="ECO:0000313" key="2">
    <source>
        <dbReference type="Proteomes" id="UP001224775"/>
    </source>
</evidence>
<gene>
    <name evidence="1" type="ORF">QTG54_009917</name>
</gene>
<dbReference type="Proteomes" id="UP001224775">
    <property type="component" value="Unassembled WGS sequence"/>
</dbReference>
<protein>
    <submittedName>
        <fullName evidence="1">Uncharacterized protein</fullName>
    </submittedName>
</protein>
<sequence>MSPPQRNNNKAIDTASEEWPEIQTLVSRLAPVDPTPKEVNVNNSLSAQDLKSLKKRDPFLYYSIPGVRDATVRLEHDVDMHQIAQKGLKRQCQSCPASMQTSSTSEPVAKVKRCTRVSFECHTDLLLDLDDLSGSDGLGDMGKALEKYSLEDDSCEEFLFKLLERS</sequence>
<comment type="caution">
    <text evidence="1">The sequence shown here is derived from an EMBL/GenBank/DDBJ whole genome shotgun (WGS) entry which is preliminary data.</text>
</comment>
<reference evidence="1" key="1">
    <citation type="submission" date="2023-06" db="EMBL/GenBank/DDBJ databases">
        <title>Survivors Of The Sea: Transcriptome response of Skeletonema marinoi to long-term dormancy.</title>
        <authorList>
            <person name="Pinder M.I.M."/>
            <person name="Kourtchenko O."/>
            <person name="Robertson E.K."/>
            <person name="Larsson T."/>
            <person name="Maumus F."/>
            <person name="Osuna-Cruz C.M."/>
            <person name="Vancaester E."/>
            <person name="Stenow R."/>
            <person name="Vandepoele K."/>
            <person name="Ploug H."/>
            <person name="Bruchert V."/>
            <person name="Godhe A."/>
            <person name="Topel M."/>
        </authorList>
    </citation>
    <scope>NUCLEOTIDE SEQUENCE</scope>
    <source>
        <strain evidence="1">R05AC</strain>
    </source>
</reference>
<keyword evidence="2" id="KW-1185">Reference proteome</keyword>
<proteinExistence type="predicted"/>
<accession>A0AAD8Y4B6</accession>
<evidence type="ECO:0000313" key="1">
    <source>
        <dbReference type="EMBL" id="KAK1739374.1"/>
    </source>
</evidence>
<name>A0AAD8Y4B6_9STRA</name>